<dbReference type="EMBL" id="JBHUDG010000003">
    <property type="protein sequence ID" value="MFD1628928.1"/>
    <property type="molecule type" value="Genomic_DNA"/>
</dbReference>
<gene>
    <name evidence="2" type="ORF">ACFSAH_03515</name>
</gene>
<comment type="caution">
    <text evidence="2">The sequence shown here is derived from an EMBL/GenBank/DDBJ whole genome shotgun (WGS) entry which is preliminary data.</text>
</comment>
<protein>
    <recommendedName>
        <fullName evidence="4">N-formylglutamate amidohydrolase</fullName>
    </recommendedName>
</protein>
<evidence type="ECO:0000313" key="2">
    <source>
        <dbReference type="EMBL" id="MFD1628928.1"/>
    </source>
</evidence>
<accession>A0ABW4I9M8</accession>
<evidence type="ECO:0000313" key="3">
    <source>
        <dbReference type="Proteomes" id="UP001597118"/>
    </source>
</evidence>
<proteinExistence type="predicted"/>
<keyword evidence="3" id="KW-1185">Reference proteome</keyword>
<organism evidence="2 3">
    <name type="scientific">Pseudopedobacter beijingensis</name>
    <dbReference type="NCBI Taxonomy" id="1207056"/>
    <lineage>
        <taxon>Bacteria</taxon>
        <taxon>Pseudomonadati</taxon>
        <taxon>Bacteroidota</taxon>
        <taxon>Sphingobacteriia</taxon>
        <taxon>Sphingobacteriales</taxon>
        <taxon>Sphingobacteriaceae</taxon>
        <taxon>Pseudopedobacter</taxon>
    </lineage>
</organism>
<dbReference type="SUPFAM" id="SSF53187">
    <property type="entry name" value="Zn-dependent exopeptidases"/>
    <property type="match status" value="1"/>
</dbReference>
<name>A0ABW4I9M8_9SPHI</name>
<evidence type="ECO:0000256" key="1">
    <source>
        <dbReference type="SAM" id="SignalP"/>
    </source>
</evidence>
<sequence>MKRKKISATLLFLLLLTGITAGAQVKHKGALEKPKPTEFDKNKWIEYIPGNIPLVISVSHGGSLKIDSIPFNTCKGHNRHYDYGTIEIARAVQQAFEKKYQVRPYVVICHLSRQHLDMNREMEKATCGNPYMNEAWSSFHTYIDRALKEAVKLHKRAIYTDFHGHPHQKQKVELGYSLSKNTLIALQEGQAEKGIEEESSLRNFFTGNWKKGVTINDMLTGKNSFGSLLSNAGMATVPSMQDKAPLREDPYFAAATVYNTPTYTSKRYPEVIGWQVEMSVDIRKNKHEEMAQAFVAAMKTFMEQNTDMKIKWGK</sequence>
<reference evidence="3" key="1">
    <citation type="journal article" date="2019" name="Int. J. Syst. Evol. Microbiol.">
        <title>The Global Catalogue of Microorganisms (GCM) 10K type strain sequencing project: providing services to taxonomists for standard genome sequencing and annotation.</title>
        <authorList>
            <consortium name="The Broad Institute Genomics Platform"/>
            <consortium name="The Broad Institute Genome Sequencing Center for Infectious Disease"/>
            <person name="Wu L."/>
            <person name="Ma J."/>
        </authorList>
    </citation>
    <scope>NUCLEOTIDE SEQUENCE [LARGE SCALE GENOMIC DNA]</scope>
    <source>
        <strain evidence="3">CCUG 53762</strain>
    </source>
</reference>
<dbReference type="Proteomes" id="UP001597118">
    <property type="component" value="Unassembled WGS sequence"/>
</dbReference>
<keyword evidence="1" id="KW-0732">Signal</keyword>
<dbReference type="RefSeq" id="WP_379661310.1">
    <property type="nucleotide sequence ID" value="NZ_JBHUDG010000003.1"/>
</dbReference>
<evidence type="ECO:0008006" key="4">
    <source>
        <dbReference type="Google" id="ProtNLM"/>
    </source>
</evidence>
<feature type="signal peptide" evidence="1">
    <location>
        <begin position="1"/>
        <end position="23"/>
    </location>
</feature>
<dbReference type="Gene3D" id="3.40.630.40">
    <property type="entry name" value="Zn-dependent exopeptidases"/>
    <property type="match status" value="1"/>
</dbReference>
<feature type="chain" id="PRO_5047344483" description="N-formylglutamate amidohydrolase" evidence="1">
    <location>
        <begin position="24"/>
        <end position="314"/>
    </location>
</feature>